<evidence type="ECO:0000313" key="2">
    <source>
        <dbReference type="Proteomes" id="UP001234297"/>
    </source>
</evidence>
<proteinExistence type="predicted"/>
<keyword evidence="2" id="KW-1185">Reference proteome</keyword>
<name>A0ACC2MKZ9_PERAE</name>
<dbReference type="EMBL" id="CM056810">
    <property type="protein sequence ID" value="KAJ8646019.1"/>
    <property type="molecule type" value="Genomic_DNA"/>
</dbReference>
<protein>
    <submittedName>
        <fullName evidence="1">Uncharacterized protein</fullName>
    </submittedName>
</protein>
<dbReference type="Proteomes" id="UP001234297">
    <property type="component" value="Chromosome 2"/>
</dbReference>
<sequence length="143" mass="15900">MEYSISGIRICWRIFVGGSCYFRGGFLETVEGRWSRSGGSETEYSIPVRNRWGRVTDGWKAERSLALSILFRVGFGGLGFGVWGNRRPFILCMRSGQFGESEYFGVGGICFDYVVGVARGGLNADRVVLCCGTYGNPWHVLVE</sequence>
<accession>A0ACC2MKZ9</accession>
<gene>
    <name evidence="1" type="ORF">MRB53_007767</name>
</gene>
<organism evidence="1 2">
    <name type="scientific">Persea americana</name>
    <name type="common">Avocado</name>
    <dbReference type="NCBI Taxonomy" id="3435"/>
    <lineage>
        <taxon>Eukaryota</taxon>
        <taxon>Viridiplantae</taxon>
        <taxon>Streptophyta</taxon>
        <taxon>Embryophyta</taxon>
        <taxon>Tracheophyta</taxon>
        <taxon>Spermatophyta</taxon>
        <taxon>Magnoliopsida</taxon>
        <taxon>Magnoliidae</taxon>
        <taxon>Laurales</taxon>
        <taxon>Lauraceae</taxon>
        <taxon>Persea</taxon>
    </lineage>
</organism>
<reference evidence="1 2" key="1">
    <citation type="journal article" date="2022" name="Hortic Res">
        <title>A haplotype resolved chromosomal level avocado genome allows analysis of novel avocado genes.</title>
        <authorList>
            <person name="Nath O."/>
            <person name="Fletcher S.J."/>
            <person name="Hayward A."/>
            <person name="Shaw L.M."/>
            <person name="Masouleh A.K."/>
            <person name="Furtado A."/>
            <person name="Henry R.J."/>
            <person name="Mitter N."/>
        </authorList>
    </citation>
    <scope>NUCLEOTIDE SEQUENCE [LARGE SCALE GENOMIC DNA]</scope>
    <source>
        <strain evidence="2">cv. Hass</strain>
    </source>
</reference>
<comment type="caution">
    <text evidence="1">The sequence shown here is derived from an EMBL/GenBank/DDBJ whole genome shotgun (WGS) entry which is preliminary data.</text>
</comment>
<evidence type="ECO:0000313" key="1">
    <source>
        <dbReference type="EMBL" id="KAJ8646019.1"/>
    </source>
</evidence>